<name>A0A0V0QXL9_PSEPJ</name>
<reference evidence="2 3" key="1">
    <citation type="journal article" date="2015" name="Sci. Rep.">
        <title>Genome of the facultative scuticociliatosis pathogen Pseudocohnilembus persalinus provides insight into its virulence through horizontal gene transfer.</title>
        <authorList>
            <person name="Xiong J."/>
            <person name="Wang G."/>
            <person name="Cheng J."/>
            <person name="Tian M."/>
            <person name="Pan X."/>
            <person name="Warren A."/>
            <person name="Jiang C."/>
            <person name="Yuan D."/>
            <person name="Miao W."/>
        </authorList>
    </citation>
    <scope>NUCLEOTIDE SEQUENCE [LARGE SCALE GENOMIC DNA]</scope>
    <source>
        <strain evidence="2">36N120E</strain>
    </source>
</reference>
<organism evidence="2 3">
    <name type="scientific">Pseudocohnilembus persalinus</name>
    <name type="common">Ciliate</name>
    <dbReference type="NCBI Taxonomy" id="266149"/>
    <lineage>
        <taxon>Eukaryota</taxon>
        <taxon>Sar</taxon>
        <taxon>Alveolata</taxon>
        <taxon>Ciliophora</taxon>
        <taxon>Intramacronucleata</taxon>
        <taxon>Oligohymenophorea</taxon>
        <taxon>Scuticociliatia</taxon>
        <taxon>Philasterida</taxon>
        <taxon>Pseudocohnilembidae</taxon>
        <taxon>Pseudocohnilembus</taxon>
    </lineage>
</organism>
<evidence type="ECO:0000256" key="1">
    <source>
        <dbReference type="SAM" id="MobiDB-lite"/>
    </source>
</evidence>
<feature type="region of interest" description="Disordered" evidence="1">
    <location>
        <begin position="1"/>
        <end position="21"/>
    </location>
</feature>
<dbReference type="EMBL" id="LDAU01000090">
    <property type="protein sequence ID" value="KRX06982.1"/>
    <property type="molecule type" value="Genomic_DNA"/>
</dbReference>
<evidence type="ECO:0000313" key="2">
    <source>
        <dbReference type="EMBL" id="KRX06982.1"/>
    </source>
</evidence>
<sequence length="283" mass="33064">MSNSKMDSSSNQNNNQHDNKLQKETNIFQQRTNIDCDYKNKNNLSLHQEPQENFQKKQNDKQIVQTYPKINGIEMQVSSPENENNYDQNNCLCEKNQSIDQLQDNENNPFFTSNQIVQNKKSNQLNDYHKNQNDIGKEILKHKLNYLSPQSKNSQVQLNPIQIENNKNGQQQQLQSQQQQYSEQINKNNVNYNMNKQQQSSRSNWAKQENLNIQVLKNIHNFNNYSTTQSSLSNTNSLGNKQLRNSFSQVSRLDKQLIKNGQGALRNLTQKNLDVQMNNKEIN</sequence>
<keyword evidence="3" id="KW-1185">Reference proteome</keyword>
<proteinExistence type="predicted"/>
<dbReference type="Proteomes" id="UP000054937">
    <property type="component" value="Unassembled WGS sequence"/>
</dbReference>
<protein>
    <submittedName>
        <fullName evidence="2">Uncharacterized protein</fullName>
    </submittedName>
</protein>
<gene>
    <name evidence="2" type="ORF">PPERSA_07145</name>
</gene>
<dbReference type="InParanoid" id="A0A0V0QXL9"/>
<feature type="compositionally biased region" description="Low complexity" evidence="1">
    <location>
        <begin position="1"/>
        <end position="16"/>
    </location>
</feature>
<accession>A0A0V0QXL9</accession>
<comment type="caution">
    <text evidence="2">The sequence shown here is derived from an EMBL/GenBank/DDBJ whole genome shotgun (WGS) entry which is preliminary data.</text>
</comment>
<dbReference type="AlphaFoldDB" id="A0A0V0QXL9"/>
<evidence type="ECO:0000313" key="3">
    <source>
        <dbReference type="Proteomes" id="UP000054937"/>
    </source>
</evidence>